<accession>A0AAE0MP10</accession>
<reference evidence="1" key="1">
    <citation type="journal article" date="2023" name="Mol. Phylogenet. Evol.">
        <title>Genome-scale phylogeny and comparative genomics of the fungal order Sordariales.</title>
        <authorList>
            <person name="Hensen N."/>
            <person name="Bonometti L."/>
            <person name="Westerberg I."/>
            <person name="Brannstrom I.O."/>
            <person name="Guillou S."/>
            <person name="Cros-Aarteil S."/>
            <person name="Calhoun S."/>
            <person name="Haridas S."/>
            <person name="Kuo A."/>
            <person name="Mondo S."/>
            <person name="Pangilinan J."/>
            <person name="Riley R."/>
            <person name="LaButti K."/>
            <person name="Andreopoulos B."/>
            <person name="Lipzen A."/>
            <person name="Chen C."/>
            <person name="Yan M."/>
            <person name="Daum C."/>
            <person name="Ng V."/>
            <person name="Clum A."/>
            <person name="Steindorff A."/>
            <person name="Ohm R.A."/>
            <person name="Martin F."/>
            <person name="Silar P."/>
            <person name="Natvig D.O."/>
            <person name="Lalanne C."/>
            <person name="Gautier V."/>
            <person name="Ament-Velasquez S.L."/>
            <person name="Kruys A."/>
            <person name="Hutchinson M.I."/>
            <person name="Powell A.J."/>
            <person name="Barry K."/>
            <person name="Miller A.N."/>
            <person name="Grigoriev I.V."/>
            <person name="Debuchy R."/>
            <person name="Gladieux P."/>
            <person name="Hiltunen Thoren M."/>
            <person name="Johannesson H."/>
        </authorList>
    </citation>
    <scope>NUCLEOTIDE SEQUENCE</scope>
    <source>
        <strain evidence="1">CBS 560.94</strain>
    </source>
</reference>
<dbReference type="EMBL" id="JAUEPP010000006">
    <property type="protein sequence ID" value="KAK3340140.1"/>
    <property type="molecule type" value="Genomic_DNA"/>
</dbReference>
<dbReference type="Proteomes" id="UP001278500">
    <property type="component" value="Unassembled WGS sequence"/>
</dbReference>
<dbReference type="RefSeq" id="XP_062679082.1">
    <property type="nucleotide sequence ID" value="XM_062830702.1"/>
</dbReference>
<dbReference type="AlphaFoldDB" id="A0AAE0MP10"/>
<evidence type="ECO:0000313" key="1">
    <source>
        <dbReference type="EMBL" id="KAK3340140.1"/>
    </source>
</evidence>
<name>A0AAE0MP10_9PEZI</name>
<gene>
    <name evidence="1" type="ORF">B0H65DRAFT_577694</name>
</gene>
<protein>
    <submittedName>
        <fullName evidence="1">Uncharacterized protein</fullName>
    </submittedName>
</protein>
<sequence length="217" mass="24576">MSNLTAFPQPSNVDNNPVTGIAIIIHISNLTSFKTWQFAGALSVDWMWEVLASACDRDHTSPPIETSRNKNRELGTEVFLSDIHPSKVFDELQRQQDNHTRIQDRDIKGSAFLHMFAKPGPPVMGIIKTTTTLSQPRIFKFTRHISYFYPSTPNQIICLDFDSPVKPTKKPQSLPAQSHLRPESVSRRKGLMFNAKFQDRIPYRTSGLSPDSGFHIP</sequence>
<organism evidence="1 2">
    <name type="scientific">Neurospora tetraspora</name>
    <dbReference type="NCBI Taxonomy" id="94610"/>
    <lineage>
        <taxon>Eukaryota</taxon>
        <taxon>Fungi</taxon>
        <taxon>Dikarya</taxon>
        <taxon>Ascomycota</taxon>
        <taxon>Pezizomycotina</taxon>
        <taxon>Sordariomycetes</taxon>
        <taxon>Sordariomycetidae</taxon>
        <taxon>Sordariales</taxon>
        <taxon>Sordariaceae</taxon>
        <taxon>Neurospora</taxon>
    </lineage>
</organism>
<proteinExistence type="predicted"/>
<reference evidence="1" key="2">
    <citation type="submission" date="2023-06" db="EMBL/GenBank/DDBJ databases">
        <authorList>
            <consortium name="Lawrence Berkeley National Laboratory"/>
            <person name="Haridas S."/>
            <person name="Hensen N."/>
            <person name="Bonometti L."/>
            <person name="Westerberg I."/>
            <person name="Brannstrom I.O."/>
            <person name="Guillou S."/>
            <person name="Cros-Aarteil S."/>
            <person name="Calhoun S."/>
            <person name="Kuo A."/>
            <person name="Mondo S."/>
            <person name="Pangilinan J."/>
            <person name="Riley R."/>
            <person name="Labutti K."/>
            <person name="Andreopoulos B."/>
            <person name="Lipzen A."/>
            <person name="Chen C."/>
            <person name="Yanf M."/>
            <person name="Daum C."/>
            <person name="Ng V."/>
            <person name="Clum A."/>
            <person name="Steindorff A."/>
            <person name="Ohm R."/>
            <person name="Martin F."/>
            <person name="Silar P."/>
            <person name="Natvig D."/>
            <person name="Lalanne C."/>
            <person name="Gautier V."/>
            <person name="Ament-Velasquez S.L."/>
            <person name="Kruys A."/>
            <person name="Hutchinson M.I."/>
            <person name="Powell A.J."/>
            <person name="Barry K."/>
            <person name="Miller A.N."/>
            <person name="Grigoriev I.V."/>
            <person name="Debuchy R."/>
            <person name="Gladieux P."/>
            <person name="Thoren M.H."/>
            <person name="Johannesson H."/>
        </authorList>
    </citation>
    <scope>NUCLEOTIDE SEQUENCE</scope>
    <source>
        <strain evidence="1">CBS 560.94</strain>
    </source>
</reference>
<comment type="caution">
    <text evidence="1">The sequence shown here is derived from an EMBL/GenBank/DDBJ whole genome shotgun (WGS) entry which is preliminary data.</text>
</comment>
<keyword evidence="2" id="KW-1185">Reference proteome</keyword>
<evidence type="ECO:0000313" key="2">
    <source>
        <dbReference type="Proteomes" id="UP001278500"/>
    </source>
</evidence>
<dbReference type="GeneID" id="87867856"/>